<evidence type="ECO:0000256" key="1">
    <source>
        <dbReference type="ARBA" id="ARBA00005791"/>
    </source>
</evidence>
<evidence type="ECO:0000256" key="2">
    <source>
        <dbReference type="ARBA" id="ARBA00022729"/>
    </source>
</evidence>
<gene>
    <name evidence="7" type="ORF">JCM31447_21240</name>
</gene>
<evidence type="ECO:0000313" key="8">
    <source>
        <dbReference type="Proteomes" id="UP000291236"/>
    </source>
</evidence>
<dbReference type="RefSeq" id="WP_172603891.1">
    <property type="nucleotide sequence ID" value="NZ_AP019368.1"/>
</dbReference>
<dbReference type="InterPro" id="IPR036249">
    <property type="entry name" value="Thioredoxin-like_sf"/>
</dbReference>
<dbReference type="Pfam" id="PF13462">
    <property type="entry name" value="Thioredoxin_4"/>
    <property type="match status" value="1"/>
</dbReference>
<name>A0A4V0P2L8_FLUSA</name>
<reference evidence="7 8" key="1">
    <citation type="submission" date="2018-12" db="EMBL/GenBank/DDBJ databases">
        <title>Rubrispira sanarue gen. nov., sp., nov., a member of the order Silvanigrellales, isolated from a brackish lake in Hamamatsu Japan.</title>
        <authorList>
            <person name="Maejima Y."/>
            <person name="Iino T."/>
            <person name="Muraguchi Y."/>
            <person name="Fukuda K."/>
            <person name="Nojiri H."/>
            <person name="Ohkuma M."/>
            <person name="Moriuchi R."/>
            <person name="Dohra H."/>
            <person name="Kimbara K."/>
            <person name="Shintani M."/>
        </authorList>
    </citation>
    <scope>NUCLEOTIDE SEQUENCE [LARGE SCALE GENOMIC DNA]</scope>
    <source>
        <strain evidence="7 8">RF1110005</strain>
    </source>
</reference>
<organism evidence="7 8">
    <name type="scientific">Fluviispira sanaruensis</name>
    <dbReference type="NCBI Taxonomy" id="2493639"/>
    <lineage>
        <taxon>Bacteria</taxon>
        <taxon>Pseudomonadati</taxon>
        <taxon>Bdellovibrionota</taxon>
        <taxon>Oligoflexia</taxon>
        <taxon>Silvanigrellales</taxon>
        <taxon>Silvanigrellaceae</taxon>
        <taxon>Fluviispira</taxon>
    </lineage>
</organism>
<accession>A0A4V0P2L8</accession>
<dbReference type="PROSITE" id="PS51352">
    <property type="entry name" value="THIOREDOXIN_2"/>
    <property type="match status" value="1"/>
</dbReference>
<dbReference type="EMBL" id="AP019368">
    <property type="protein sequence ID" value="BBH53677.1"/>
    <property type="molecule type" value="Genomic_DNA"/>
</dbReference>
<dbReference type="InterPro" id="IPR012336">
    <property type="entry name" value="Thioredoxin-like_fold"/>
</dbReference>
<protein>
    <recommendedName>
        <fullName evidence="6">Thioredoxin domain-containing protein</fullName>
    </recommendedName>
</protein>
<dbReference type="Gene3D" id="3.40.30.10">
    <property type="entry name" value="Glutaredoxin"/>
    <property type="match status" value="1"/>
</dbReference>
<keyword evidence="8" id="KW-1185">Reference proteome</keyword>
<evidence type="ECO:0000313" key="7">
    <source>
        <dbReference type="EMBL" id="BBH53677.1"/>
    </source>
</evidence>
<dbReference type="PROSITE" id="PS51257">
    <property type="entry name" value="PROKAR_LIPOPROTEIN"/>
    <property type="match status" value="1"/>
</dbReference>
<dbReference type="InterPro" id="IPR013766">
    <property type="entry name" value="Thioredoxin_domain"/>
</dbReference>
<dbReference type="AlphaFoldDB" id="A0A4V0P2L8"/>
<feature type="domain" description="Thioredoxin" evidence="6">
    <location>
        <begin position="152"/>
        <end position="359"/>
    </location>
</feature>
<keyword evidence="3" id="KW-0560">Oxidoreductase</keyword>
<keyword evidence="4" id="KW-1015">Disulfide bond</keyword>
<dbReference type="KEGG" id="sbf:JCM31447_21240"/>
<proteinExistence type="inferred from homology"/>
<dbReference type="PANTHER" id="PTHR13887:SF14">
    <property type="entry name" value="DISULFIDE BOND FORMATION PROTEIN D"/>
    <property type="match status" value="1"/>
</dbReference>
<dbReference type="GO" id="GO:0016491">
    <property type="term" value="F:oxidoreductase activity"/>
    <property type="evidence" value="ECO:0007669"/>
    <property type="project" value="UniProtKB-KW"/>
</dbReference>
<dbReference type="Proteomes" id="UP000291236">
    <property type="component" value="Chromosome"/>
</dbReference>
<evidence type="ECO:0000256" key="5">
    <source>
        <dbReference type="ARBA" id="ARBA00023284"/>
    </source>
</evidence>
<evidence type="ECO:0000256" key="4">
    <source>
        <dbReference type="ARBA" id="ARBA00023157"/>
    </source>
</evidence>
<keyword evidence="2" id="KW-0732">Signal</keyword>
<evidence type="ECO:0000256" key="3">
    <source>
        <dbReference type="ARBA" id="ARBA00023002"/>
    </source>
</evidence>
<dbReference type="SUPFAM" id="SSF52833">
    <property type="entry name" value="Thioredoxin-like"/>
    <property type="match status" value="1"/>
</dbReference>
<evidence type="ECO:0000259" key="6">
    <source>
        <dbReference type="PROSITE" id="PS51352"/>
    </source>
</evidence>
<dbReference type="PANTHER" id="PTHR13887">
    <property type="entry name" value="GLUTATHIONE S-TRANSFERASE KAPPA"/>
    <property type="match status" value="1"/>
</dbReference>
<sequence>MFSSSLRFFKLKKLQNLSALTLVSLALVGCQTRTSKNVLNNDDVLGSFDSKKIKISELSAAERNELFNAQKKLYETAEFILQKHYMDEWFANYQKQNKLSSLEEAKDDFYKKNISINDDVVKNFIAQNSANPQMQQIPENEREKLVKRYLTQMEKEKAEQKILQQANEEGKIKVIALERPKEPVVKFSDLGYKYDPSLKNPKITIVEAADYQCPYCVQAHGPIQKILDEYKGKVQFVFRDFPLTQIHPQALPAAIAAKCANEQGKYWEMHKLLFSRAPMAPLAADAYPKFAEELKLNLTAFNTCFADEKKEHAKSIMADLEEMSSLGVNATPSIYINGEKYENNLSFESLKKEIDSRLASAK</sequence>
<keyword evidence="5" id="KW-0676">Redox-active center</keyword>
<comment type="similarity">
    <text evidence="1">Belongs to the thioredoxin family. DsbA subfamily.</text>
</comment>